<feature type="transmembrane region" description="Helical" evidence="1">
    <location>
        <begin position="402"/>
        <end position="420"/>
    </location>
</feature>
<sequence length="538" mass="60538">MLMDASIGKKQAGVLIGAFLCGCLHHLLFYNHAWGLSFPIFMIVFYVFFYWSVKEQVEIRFNAPMMLLIPIVLLSLTYVTFANETFSVLNALAIPCLVLVHTIWTMRKPAIRWYDGSMVLAILEQIFVHTMRHVPTPVIAIYRGISQKMKVDRSKQVWKVLAGIVISLPIVLVVGALLASADTMFDRLLSQLPRLLGDLNMGESIFRAIWIIFMASAIFAYVWGLLFPLVRKVRNAQDPIAHWELEGQPTSHTGSGLPLEPAFEAPAAPDPLTSPAPYAPKKIRMDATVITTFLLILNAVYVLFAFIQFSYFFGGGLASLPDEMTYADYARRGFAELVVVTVINFTVLMATLHGTDRSSRLMDRFLRVLLAVLIGCTGVMLCSAFMRMAMYERAYGFSETRLLVDVFIVFLSVLFVIALVKLWNDSLKLMKPYAIIAIVAYVIVNYMQVEGIVASNNVKRFETTGSIDTDYLGSLSFDAVPYLIELKLNHPELDGADKALQRMKRRLPLPGETSWVSFNLSEWRAARALQNIPLTEER</sequence>
<evidence type="ECO:0000256" key="1">
    <source>
        <dbReference type="SAM" id="Phobius"/>
    </source>
</evidence>
<feature type="transmembrane region" description="Helical" evidence="1">
    <location>
        <begin position="205"/>
        <end position="227"/>
    </location>
</feature>
<evidence type="ECO:0000313" key="2">
    <source>
        <dbReference type="EMBL" id="NHN31948.1"/>
    </source>
</evidence>
<proteinExistence type="predicted"/>
<dbReference type="Proteomes" id="UP001165962">
    <property type="component" value="Unassembled WGS sequence"/>
</dbReference>
<evidence type="ECO:0000313" key="3">
    <source>
        <dbReference type="Proteomes" id="UP001165962"/>
    </source>
</evidence>
<keyword evidence="1" id="KW-0812">Transmembrane</keyword>
<keyword evidence="1" id="KW-1133">Transmembrane helix</keyword>
<dbReference type="Pfam" id="PF13687">
    <property type="entry name" value="DUF4153"/>
    <property type="match status" value="1"/>
</dbReference>
<feature type="transmembrane region" description="Helical" evidence="1">
    <location>
        <begin position="333"/>
        <end position="353"/>
    </location>
</feature>
<protein>
    <submittedName>
        <fullName evidence="2">DUF4173 domain-containing protein</fullName>
    </submittedName>
</protein>
<dbReference type="EMBL" id="JAAOIW010000006">
    <property type="protein sequence ID" value="NHN31948.1"/>
    <property type="molecule type" value="Genomic_DNA"/>
</dbReference>
<dbReference type="RefSeq" id="WP_166152222.1">
    <property type="nucleotide sequence ID" value="NZ_JAAOIW010000006.1"/>
</dbReference>
<reference evidence="2" key="1">
    <citation type="submission" date="2020-03" db="EMBL/GenBank/DDBJ databases">
        <title>Draft sequencing of Paenibacilllus sp. S3N08.</title>
        <authorList>
            <person name="Kim D.-U."/>
        </authorList>
    </citation>
    <scope>NUCLEOTIDE SEQUENCE</scope>
    <source>
        <strain evidence="2">S3N08</strain>
    </source>
</reference>
<feature type="transmembrane region" description="Helical" evidence="1">
    <location>
        <begin position="432"/>
        <end position="449"/>
    </location>
</feature>
<accession>A0ABX0JAZ4</accession>
<feature type="transmembrane region" description="Helical" evidence="1">
    <location>
        <begin position="65"/>
        <end position="81"/>
    </location>
</feature>
<feature type="transmembrane region" description="Helical" evidence="1">
    <location>
        <begin position="12"/>
        <end position="30"/>
    </location>
</feature>
<dbReference type="InterPro" id="IPR025291">
    <property type="entry name" value="DUF4153"/>
</dbReference>
<feature type="transmembrane region" description="Helical" evidence="1">
    <location>
        <begin position="36"/>
        <end position="53"/>
    </location>
</feature>
<keyword evidence="3" id="KW-1185">Reference proteome</keyword>
<comment type="caution">
    <text evidence="2">The sequence shown here is derived from an EMBL/GenBank/DDBJ whole genome shotgun (WGS) entry which is preliminary data.</text>
</comment>
<keyword evidence="1" id="KW-0472">Membrane</keyword>
<feature type="transmembrane region" description="Helical" evidence="1">
    <location>
        <begin position="157"/>
        <end position="185"/>
    </location>
</feature>
<name>A0ABX0JAZ4_9BACL</name>
<feature type="transmembrane region" description="Helical" evidence="1">
    <location>
        <begin position="365"/>
        <end position="390"/>
    </location>
</feature>
<gene>
    <name evidence="2" type="ORF">G9U52_19095</name>
</gene>
<feature type="transmembrane region" description="Helical" evidence="1">
    <location>
        <begin position="87"/>
        <end position="104"/>
    </location>
</feature>
<feature type="transmembrane region" description="Helical" evidence="1">
    <location>
        <begin position="289"/>
        <end position="313"/>
    </location>
</feature>
<organism evidence="2 3">
    <name type="scientific">Paenibacillus agricola</name>
    <dbReference type="NCBI Taxonomy" id="2716264"/>
    <lineage>
        <taxon>Bacteria</taxon>
        <taxon>Bacillati</taxon>
        <taxon>Bacillota</taxon>
        <taxon>Bacilli</taxon>
        <taxon>Bacillales</taxon>
        <taxon>Paenibacillaceae</taxon>
        <taxon>Paenibacillus</taxon>
    </lineage>
</organism>